<dbReference type="GO" id="GO:0072380">
    <property type="term" value="C:TRC complex"/>
    <property type="evidence" value="ECO:0007669"/>
    <property type="project" value="TreeGrafter"/>
</dbReference>
<evidence type="ECO:0000313" key="2">
    <source>
        <dbReference type="EMBL" id="CDR43244.1"/>
    </source>
</evidence>
<sequence length="312" mass="35020">METQIDVKNPKLKRTLERFKAKIAEGDFYEAHQTLRTIANRNVRSKSYADAIDLLYHAAQILLKSSQPATGSDLTSYLIEVYVESETPVTNESKSKLIHLIQLFSPEEPTLKQVAVESVNWSVKFGDYKFGDPELHHALGSKLVENGALAYDAEKHLLLGTSASVPLYIKHIWEWYTQDDEATIGVYTLRIVVNYLLVSNIKAANDALATILKNIASERPSLTSEIVTESEYTVSIFETQPLLNLAQLLLCTIQKADQKLFKTLRARYNQAIAQAGYNDAFTLLGEMYFGIAVPKQANFLQDMMGSFFGANR</sequence>
<dbReference type="Gene3D" id="1.25.40.10">
    <property type="entry name" value="Tetratricopeptide repeat domain"/>
    <property type="match status" value="1"/>
</dbReference>
<proteinExistence type="inferred from homology"/>
<comment type="similarity">
    <text evidence="1">Belongs to the GET4 family.</text>
</comment>
<dbReference type="OrthoDB" id="10252405at2759"/>
<dbReference type="EMBL" id="LK052896">
    <property type="protein sequence ID" value="CDR43244.1"/>
    <property type="molecule type" value="Genomic_DNA"/>
</dbReference>
<dbReference type="VEuPathDB" id="FungiDB:BON22_2910"/>
<accession>A0A061B8M0</accession>
<dbReference type="AlphaFoldDB" id="A0A061B8M0"/>
<dbReference type="InterPro" id="IPR011990">
    <property type="entry name" value="TPR-like_helical_dom_sf"/>
</dbReference>
<dbReference type="PANTHER" id="PTHR12875">
    <property type="entry name" value="GOLGI TO ER TRAFFIC PROTEIN 4 HOMOLOG"/>
    <property type="match status" value="1"/>
</dbReference>
<dbReference type="InterPro" id="IPR007317">
    <property type="entry name" value="GET4"/>
</dbReference>
<gene>
    <name evidence="2" type="ORF">CYFA0S_11e02322g</name>
</gene>
<name>A0A061B8M0_CYBFA</name>
<dbReference type="Pfam" id="PF04190">
    <property type="entry name" value="GET4"/>
    <property type="match status" value="1"/>
</dbReference>
<evidence type="ECO:0000256" key="1">
    <source>
        <dbReference type="ARBA" id="ARBA00005351"/>
    </source>
</evidence>
<organism evidence="2">
    <name type="scientific">Cyberlindnera fabianii</name>
    <name type="common">Yeast</name>
    <name type="synonym">Hansenula fabianii</name>
    <dbReference type="NCBI Taxonomy" id="36022"/>
    <lineage>
        <taxon>Eukaryota</taxon>
        <taxon>Fungi</taxon>
        <taxon>Dikarya</taxon>
        <taxon>Ascomycota</taxon>
        <taxon>Saccharomycotina</taxon>
        <taxon>Saccharomycetes</taxon>
        <taxon>Phaffomycetales</taxon>
        <taxon>Phaffomycetaceae</taxon>
        <taxon>Cyberlindnera</taxon>
    </lineage>
</organism>
<dbReference type="GO" id="GO:0045048">
    <property type="term" value="P:protein insertion into ER membrane"/>
    <property type="evidence" value="ECO:0007669"/>
    <property type="project" value="InterPro"/>
</dbReference>
<dbReference type="PANTHER" id="PTHR12875:SF0">
    <property type="entry name" value="GOLGI TO ER TRAFFIC PROTEIN 4 HOMOLOG"/>
    <property type="match status" value="1"/>
</dbReference>
<reference evidence="2" key="1">
    <citation type="journal article" date="2014" name="Genome Announc.">
        <title>Genome sequence of the yeast Cyberlindnera fabianii (Hansenula fabianii).</title>
        <authorList>
            <person name="Freel K.C."/>
            <person name="Sarilar V."/>
            <person name="Neuveglise C."/>
            <person name="Devillers H."/>
            <person name="Friedrich A."/>
            <person name="Schacherer J."/>
        </authorList>
    </citation>
    <scope>NUCLEOTIDE SEQUENCE</scope>
    <source>
        <strain evidence="2">YJS4271</strain>
    </source>
</reference>
<protein>
    <submittedName>
        <fullName evidence="2">CYFA0S11e02322g1_1</fullName>
    </submittedName>
</protein>
<dbReference type="PhylomeDB" id="A0A061B8M0"/>